<keyword evidence="2" id="KW-1185">Reference proteome</keyword>
<reference evidence="1 2" key="1">
    <citation type="journal article" date="2018" name="Front. Plant Sci.">
        <title>Red Clover (Trifolium pratense) and Zigzag Clover (T. medium) - A Picture of Genomic Similarities and Differences.</title>
        <authorList>
            <person name="Dluhosova J."/>
            <person name="Istvanek J."/>
            <person name="Nedelnik J."/>
            <person name="Repkova J."/>
        </authorList>
    </citation>
    <scope>NUCLEOTIDE SEQUENCE [LARGE SCALE GENOMIC DNA]</scope>
    <source>
        <strain evidence="2">cv. 10/8</strain>
        <tissue evidence="1">Leaf</tissue>
    </source>
</reference>
<evidence type="ECO:0000313" key="2">
    <source>
        <dbReference type="Proteomes" id="UP000265520"/>
    </source>
</evidence>
<dbReference type="EMBL" id="LXQA011306228">
    <property type="protein sequence ID" value="MCI92633.1"/>
    <property type="molecule type" value="Genomic_DNA"/>
</dbReference>
<sequence>AMGRIHAILSDGTVVTDVEVWLLTCSLLT</sequence>
<accession>A0A392VYV1</accession>
<comment type="caution">
    <text evidence="1">The sequence shown here is derived from an EMBL/GenBank/DDBJ whole genome shotgun (WGS) entry which is preliminary data.</text>
</comment>
<protein>
    <submittedName>
        <fullName evidence="1">Uncharacterized protein</fullName>
    </submittedName>
</protein>
<organism evidence="1 2">
    <name type="scientific">Trifolium medium</name>
    <dbReference type="NCBI Taxonomy" id="97028"/>
    <lineage>
        <taxon>Eukaryota</taxon>
        <taxon>Viridiplantae</taxon>
        <taxon>Streptophyta</taxon>
        <taxon>Embryophyta</taxon>
        <taxon>Tracheophyta</taxon>
        <taxon>Spermatophyta</taxon>
        <taxon>Magnoliopsida</taxon>
        <taxon>eudicotyledons</taxon>
        <taxon>Gunneridae</taxon>
        <taxon>Pentapetalae</taxon>
        <taxon>rosids</taxon>
        <taxon>fabids</taxon>
        <taxon>Fabales</taxon>
        <taxon>Fabaceae</taxon>
        <taxon>Papilionoideae</taxon>
        <taxon>50 kb inversion clade</taxon>
        <taxon>NPAAA clade</taxon>
        <taxon>Hologalegina</taxon>
        <taxon>IRL clade</taxon>
        <taxon>Trifolieae</taxon>
        <taxon>Trifolium</taxon>
    </lineage>
</organism>
<feature type="non-terminal residue" evidence="1">
    <location>
        <position position="1"/>
    </location>
</feature>
<proteinExistence type="predicted"/>
<dbReference type="AlphaFoldDB" id="A0A392VYV1"/>
<name>A0A392VYV1_9FABA</name>
<evidence type="ECO:0000313" key="1">
    <source>
        <dbReference type="EMBL" id="MCI92633.1"/>
    </source>
</evidence>
<dbReference type="Proteomes" id="UP000265520">
    <property type="component" value="Unassembled WGS sequence"/>
</dbReference>